<protein>
    <submittedName>
        <fullName evidence="2">PepSY-associated TM helix domain-containing protein</fullName>
    </submittedName>
</protein>
<feature type="transmembrane region" description="Helical" evidence="1">
    <location>
        <begin position="12"/>
        <end position="32"/>
    </location>
</feature>
<evidence type="ECO:0000256" key="1">
    <source>
        <dbReference type="SAM" id="Phobius"/>
    </source>
</evidence>
<dbReference type="Pfam" id="PF03929">
    <property type="entry name" value="PepSY_TM"/>
    <property type="match status" value="1"/>
</dbReference>
<dbReference type="PANTHER" id="PTHR34219">
    <property type="entry name" value="IRON-REGULATED INNER MEMBRANE PROTEIN-RELATED"/>
    <property type="match status" value="1"/>
</dbReference>
<feature type="transmembrane region" description="Helical" evidence="1">
    <location>
        <begin position="142"/>
        <end position="162"/>
    </location>
</feature>
<keyword evidence="1" id="KW-0472">Membrane</keyword>
<evidence type="ECO:0000313" key="2">
    <source>
        <dbReference type="EMBL" id="BFO79910.1"/>
    </source>
</evidence>
<dbReference type="PANTHER" id="PTHR34219:SF3">
    <property type="entry name" value="BLL7967 PROTEIN"/>
    <property type="match status" value="1"/>
</dbReference>
<sequence length="373" mass="42884">MKEIMRRLHFWLGLLSGIVVFIVCVTGCLYVFKDEIQSATQPWKRVEVRQVPLVKPSLALQRAVAMTRDTLPSALTIGVEGDALEVDYADWMAGTSTSIFLNPYSGQVIKTVRKDKDDFDFFSFVLRGHRSLWFPREIGRGLVDYGVLLFFVTLVTGVVIWLPRRWNRNTWRQKLTFHRPLKWARFNFDMHNVLGMYLLVPLAVLCFTGLMMGPSWFSRGVYSLVSGGDTLKAYTLPKADTSLTHTHRWQKIDTLHARLQREEARAVQFYYALLQTKDGVVRVSVVHERGSYYRTDNRFFDPATLKELQGTGPYAGKYTQVGAADAMMRMNLSIHDGRIWGIWGKILMFVASLTGASLPVTGFVIWWRKRKRK</sequence>
<organism evidence="2">
    <name type="scientific">Prevotella sp. GTC17262</name>
    <dbReference type="NCBI Taxonomy" id="3236797"/>
    <lineage>
        <taxon>Bacteria</taxon>
        <taxon>Pseudomonadati</taxon>
        <taxon>Bacteroidota</taxon>
        <taxon>Bacteroidia</taxon>
        <taxon>Bacteroidales</taxon>
        <taxon>Prevotellaceae</taxon>
        <taxon>Prevotella</taxon>
    </lineage>
</organism>
<feature type="transmembrane region" description="Helical" evidence="1">
    <location>
        <begin position="346"/>
        <end position="367"/>
    </location>
</feature>
<gene>
    <name evidence="2" type="ORF">GTC17262_01010</name>
</gene>
<keyword evidence="1" id="KW-0812">Transmembrane</keyword>
<keyword evidence="1" id="KW-1133">Transmembrane helix</keyword>
<dbReference type="AlphaFoldDB" id="A0AB33JIC2"/>
<accession>A0AB33JIC2</accession>
<proteinExistence type="predicted"/>
<name>A0AB33JIC2_9BACT</name>
<dbReference type="InterPro" id="IPR005625">
    <property type="entry name" value="PepSY-ass_TM"/>
</dbReference>
<reference evidence="2" key="1">
    <citation type="submission" date="2024-07" db="EMBL/GenBank/DDBJ databases">
        <title>Complete genome sequence of Prevotella sp. YM-2024 GTC17262.</title>
        <authorList>
            <person name="Hayashi M."/>
            <person name="Muto Y."/>
            <person name="Tanaka K."/>
            <person name="Niwa H."/>
        </authorList>
    </citation>
    <scope>NUCLEOTIDE SEQUENCE</scope>
    <source>
        <strain evidence="2">GTC17262</strain>
    </source>
</reference>
<feature type="transmembrane region" description="Helical" evidence="1">
    <location>
        <begin position="194"/>
        <end position="217"/>
    </location>
</feature>
<dbReference type="EMBL" id="AP035789">
    <property type="protein sequence ID" value="BFO79910.1"/>
    <property type="molecule type" value="Genomic_DNA"/>
</dbReference>